<protein>
    <recommendedName>
        <fullName evidence="1">Cyclic nucleotide-binding domain-containing protein</fullName>
    </recommendedName>
</protein>
<accession>A0A381XH57</accession>
<dbReference type="Gene3D" id="2.60.120.10">
    <property type="entry name" value="Jelly Rolls"/>
    <property type="match status" value="1"/>
</dbReference>
<dbReference type="InterPro" id="IPR018490">
    <property type="entry name" value="cNMP-bd_dom_sf"/>
</dbReference>
<sequence>KTLAILNNGEFFGELSLLDSDTRSATAIATEDSDLLAFLRPDLQSFSKRSPQTGNKILFNLAKVVAARLRKTSEQVSEKSAELV</sequence>
<organism evidence="2">
    <name type="scientific">marine metagenome</name>
    <dbReference type="NCBI Taxonomy" id="408172"/>
    <lineage>
        <taxon>unclassified sequences</taxon>
        <taxon>metagenomes</taxon>
        <taxon>ecological metagenomes</taxon>
    </lineage>
</organism>
<gene>
    <name evidence="2" type="ORF">METZ01_LOCUS116929</name>
</gene>
<dbReference type="PROSITE" id="PS50042">
    <property type="entry name" value="CNMP_BINDING_3"/>
    <property type="match status" value="1"/>
</dbReference>
<dbReference type="CDD" id="cd00038">
    <property type="entry name" value="CAP_ED"/>
    <property type="match status" value="1"/>
</dbReference>
<name>A0A381XH57_9ZZZZ</name>
<dbReference type="InterPro" id="IPR000595">
    <property type="entry name" value="cNMP-bd_dom"/>
</dbReference>
<evidence type="ECO:0000259" key="1">
    <source>
        <dbReference type="PROSITE" id="PS50042"/>
    </source>
</evidence>
<dbReference type="PROSITE" id="PS00889">
    <property type="entry name" value="CNMP_BINDING_2"/>
    <property type="match status" value="1"/>
</dbReference>
<dbReference type="AlphaFoldDB" id="A0A381XH57"/>
<evidence type="ECO:0000313" key="2">
    <source>
        <dbReference type="EMBL" id="SVA64075.1"/>
    </source>
</evidence>
<dbReference type="EMBL" id="UINC01015169">
    <property type="protein sequence ID" value="SVA64075.1"/>
    <property type="molecule type" value="Genomic_DNA"/>
</dbReference>
<proteinExistence type="predicted"/>
<dbReference type="Pfam" id="PF00027">
    <property type="entry name" value="cNMP_binding"/>
    <property type="match status" value="1"/>
</dbReference>
<feature type="domain" description="Cyclic nucleotide-binding" evidence="1">
    <location>
        <begin position="1"/>
        <end position="64"/>
    </location>
</feature>
<dbReference type="InterPro" id="IPR018488">
    <property type="entry name" value="cNMP-bd_CS"/>
</dbReference>
<dbReference type="SUPFAM" id="SSF51206">
    <property type="entry name" value="cAMP-binding domain-like"/>
    <property type="match status" value="1"/>
</dbReference>
<reference evidence="2" key="1">
    <citation type="submission" date="2018-05" db="EMBL/GenBank/DDBJ databases">
        <authorList>
            <person name="Lanie J.A."/>
            <person name="Ng W.-L."/>
            <person name="Kazmierczak K.M."/>
            <person name="Andrzejewski T.M."/>
            <person name="Davidsen T.M."/>
            <person name="Wayne K.J."/>
            <person name="Tettelin H."/>
            <person name="Glass J.I."/>
            <person name="Rusch D."/>
            <person name="Podicherti R."/>
            <person name="Tsui H.-C.T."/>
            <person name="Winkler M.E."/>
        </authorList>
    </citation>
    <scope>NUCLEOTIDE SEQUENCE</scope>
</reference>
<feature type="non-terminal residue" evidence="2">
    <location>
        <position position="1"/>
    </location>
</feature>
<dbReference type="InterPro" id="IPR014710">
    <property type="entry name" value="RmlC-like_jellyroll"/>
</dbReference>